<gene>
    <name evidence="2" type="primary">LOC104761911</name>
</gene>
<evidence type="ECO:0000313" key="2">
    <source>
        <dbReference type="RefSeq" id="XP_019098811.1"/>
    </source>
</evidence>
<sequence>MMLAPSMVDRLWWISSSSIHQNMFIRSDDDGFLLLLLFVPRNWRRSKGEKDECSGERGELFLCGTECILTELYRLRLHHIRPVAEFRVLHLRRRNTECVPYQATAASLSHSTFCFVSEPLFEPVRSLN</sequence>
<proteinExistence type="predicted"/>
<organism evidence="1 2">
    <name type="scientific">Camelina sativa</name>
    <name type="common">False flax</name>
    <name type="synonym">Myagrum sativum</name>
    <dbReference type="NCBI Taxonomy" id="90675"/>
    <lineage>
        <taxon>Eukaryota</taxon>
        <taxon>Viridiplantae</taxon>
        <taxon>Streptophyta</taxon>
        <taxon>Embryophyta</taxon>
        <taxon>Tracheophyta</taxon>
        <taxon>Spermatophyta</taxon>
        <taxon>Magnoliopsida</taxon>
        <taxon>eudicotyledons</taxon>
        <taxon>Gunneridae</taxon>
        <taxon>Pentapetalae</taxon>
        <taxon>rosids</taxon>
        <taxon>malvids</taxon>
        <taxon>Brassicales</taxon>
        <taxon>Brassicaceae</taxon>
        <taxon>Camelineae</taxon>
        <taxon>Camelina</taxon>
    </lineage>
</organism>
<evidence type="ECO:0000313" key="1">
    <source>
        <dbReference type="Proteomes" id="UP000694864"/>
    </source>
</evidence>
<dbReference type="GeneID" id="104761911"/>
<dbReference type="RefSeq" id="XP_019098811.1">
    <property type="nucleotide sequence ID" value="XM_019243266.1"/>
</dbReference>
<keyword evidence="1" id="KW-1185">Reference proteome</keyword>
<reference evidence="1" key="1">
    <citation type="journal article" date="2014" name="Nat. Commun.">
        <title>The emerging biofuel crop Camelina sativa retains a highly undifferentiated hexaploid genome structure.</title>
        <authorList>
            <person name="Kagale S."/>
            <person name="Koh C."/>
            <person name="Nixon J."/>
            <person name="Bollina V."/>
            <person name="Clarke W.E."/>
            <person name="Tuteja R."/>
            <person name="Spillane C."/>
            <person name="Robinson S.J."/>
            <person name="Links M.G."/>
            <person name="Clarke C."/>
            <person name="Higgins E.E."/>
            <person name="Huebert T."/>
            <person name="Sharpe A.G."/>
            <person name="Parkin I.A."/>
        </authorList>
    </citation>
    <scope>NUCLEOTIDE SEQUENCE [LARGE SCALE GENOMIC DNA]</scope>
    <source>
        <strain evidence="1">cv. DH55</strain>
    </source>
</reference>
<name>A0ABM1RIH3_CAMSA</name>
<protein>
    <submittedName>
        <fullName evidence="2">Uncharacterized protein LOC104761911 isoform X1</fullName>
    </submittedName>
</protein>
<accession>A0ABM1RIH3</accession>
<reference evidence="2" key="2">
    <citation type="submission" date="2025-08" db="UniProtKB">
        <authorList>
            <consortium name="RefSeq"/>
        </authorList>
    </citation>
    <scope>IDENTIFICATION</scope>
    <source>
        <tissue evidence="2">Leaf</tissue>
    </source>
</reference>
<dbReference type="Proteomes" id="UP000694864">
    <property type="component" value="Chromosome 3"/>
</dbReference>